<organism evidence="2 3">
    <name type="scientific">Actinorugispora endophytica</name>
    <dbReference type="NCBI Taxonomy" id="1605990"/>
    <lineage>
        <taxon>Bacteria</taxon>
        <taxon>Bacillati</taxon>
        <taxon>Actinomycetota</taxon>
        <taxon>Actinomycetes</taxon>
        <taxon>Streptosporangiales</taxon>
        <taxon>Nocardiopsidaceae</taxon>
        <taxon>Actinorugispora</taxon>
    </lineage>
</organism>
<protein>
    <submittedName>
        <fullName evidence="2">Uncharacterized protein</fullName>
    </submittedName>
</protein>
<name>A0A4R6UII8_9ACTN</name>
<evidence type="ECO:0000313" key="2">
    <source>
        <dbReference type="EMBL" id="TDQ45876.1"/>
    </source>
</evidence>
<accession>A0A4R6UII8</accession>
<sequence length="37" mass="3932">MDPNQFEVEVEELPEVTSRDVTAGGDSDGSDGSSDFI</sequence>
<reference evidence="2 3" key="1">
    <citation type="submission" date="2019-03" db="EMBL/GenBank/DDBJ databases">
        <title>Genomic Encyclopedia of Type Strains, Phase IV (KMG-IV): sequencing the most valuable type-strain genomes for metagenomic binning, comparative biology and taxonomic classification.</title>
        <authorList>
            <person name="Goeker M."/>
        </authorList>
    </citation>
    <scope>NUCLEOTIDE SEQUENCE [LARGE SCALE GENOMIC DNA]</scope>
    <source>
        <strain evidence="2 3">DSM 46770</strain>
    </source>
</reference>
<dbReference type="EMBL" id="SNYN01000028">
    <property type="protein sequence ID" value="TDQ45876.1"/>
    <property type="molecule type" value="Genomic_DNA"/>
</dbReference>
<proteinExistence type="predicted"/>
<feature type="region of interest" description="Disordered" evidence="1">
    <location>
        <begin position="1"/>
        <end position="37"/>
    </location>
</feature>
<evidence type="ECO:0000313" key="3">
    <source>
        <dbReference type="Proteomes" id="UP000295281"/>
    </source>
</evidence>
<dbReference type="Proteomes" id="UP000295281">
    <property type="component" value="Unassembled WGS sequence"/>
</dbReference>
<gene>
    <name evidence="2" type="ORF">EV190_12833</name>
</gene>
<comment type="caution">
    <text evidence="2">The sequence shown here is derived from an EMBL/GenBank/DDBJ whole genome shotgun (WGS) entry which is preliminary data.</text>
</comment>
<keyword evidence="3" id="KW-1185">Reference proteome</keyword>
<evidence type="ECO:0000256" key="1">
    <source>
        <dbReference type="SAM" id="MobiDB-lite"/>
    </source>
</evidence>
<dbReference type="AlphaFoldDB" id="A0A4R6UII8"/>